<keyword evidence="2" id="KW-1133">Transmembrane helix</keyword>
<sequence length="273" mass="29025">MGEVREVPDHRSTMKSIRNPVFLLLLPLLASVHVFAQGADDTPTQSINEMQPTEAVTSAEQITTTAPAPLQTTVATAASAPHIQTTSDSSEFKAHSTPAVTPPPTPTATAIARQPATTLSTVSSHTDKEAVETSTGTVIRPSETPGPEDSTKKTEEGTTAFVTVHHPTHPTMISVEQKKEANENDAGPQTGSDEKTPPKSDKRLWWILLPALLVLGVLAIVLNFKCKKVHDHTETIDTGTENASFQSRPESTKDGVMLLGVKSSGGEENAAAR</sequence>
<protein>
    <submittedName>
        <fullName evidence="5">Uncharacterized protein LOC114451253 isoform X1</fullName>
    </submittedName>
</protein>
<gene>
    <name evidence="5" type="primary">LOC114451253</name>
</gene>
<accession>A0A6P7KE16</accession>
<proteinExistence type="predicted"/>
<evidence type="ECO:0000256" key="1">
    <source>
        <dbReference type="SAM" id="MobiDB-lite"/>
    </source>
</evidence>
<dbReference type="Proteomes" id="UP000515145">
    <property type="component" value="Chromosome 18"/>
</dbReference>
<evidence type="ECO:0000256" key="2">
    <source>
        <dbReference type="SAM" id="Phobius"/>
    </source>
</evidence>
<evidence type="ECO:0000313" key="5">
    <source>
        <dbReference type="RefSeq" id="XP_028285636.1"/>
    </source>
</evidence>
<name>A0A6P7KE16_9TELE</name>
<keyword evidence="3" id="KW-0732">Signal</keyword>
<feature type="compositionally biased region" description="Low complexity" evidence="1">
    <location>
        <begin position="107"/>
        <end position="118"/>
    </location>
</feature>
<feature type="chain" id="PRO_5028154393" evidence="3">
    <location>
        <begin position="39"/>
        <end position="273"/>
    </location>
</feature>
<feature type="compositionally biased region" description="Polar residues" evidence="1">
    <location>
        <begin position="77"/>
        <end position="89"/>
    </location>
</feature>
<organism evidence="4 5">
    <name type="scientific">Parambassis ranga</name>
    <name type="common">Indian glassy fish</name>
    <dbReference type="NCBI Taxonomy" id="210632"/>
    <lineage>
        <taxon>Eukaryota</taxon>
        <taxon>Metazoa</taxon>
        <taxon>Chordata</taxon>
        <taxon>Craniata</taxon>
        <taxon>Vertebrata</taxon>
        <taxon>Euteleostomi</taxon>
        <taxon>Actinopterygii</taxon>
        <taxon>Neopterygii</taxon>
        <taxon>Teleostei</taxon>
        <taxon>Neoteleostei</taxon>
        <taxon>Acanthomorphata</taxon>
        <taxon>Ovalentaria</taxon>
        <taxon>Ambassidae</taxon>
        <taxon>Parambassis</taxon>
    </lineage>
</organism>
<feature type="region of interest" description="Disordered" evidence="1">
    <location>
        <begin position="179"/>
        <end position="199"/>
    </location>
</feature>
<keyword evidence="2" id="KW-0812">Transmembrane</keyword>
<feature type="signal peptide" evidence="3">
    <location>
        <begin position="1"/>
        <end position="38"/>
    </location>
</feature>
<feature type="transmembrane region" description="Helical" evidence="2">
    <location>
        <begin position="204"/>
        <end position="224"/>
    </location>
</feature>
<dbReference type="OrthoDB" id="8964390at2759"/>
<dbReference type="InParanoid" id="A0A6P7KE16"/>
<feature type="region of interest" description="Disordered" evidence="1">
    <location>
        <begin position="77"/>
        <end position="155"/>
    </location>
</feature>
<reference evidence="5" key="1">
    <citation type="submission" date="2025-08" db="UniProtKB">
        <authorList>
            <consortium name="RefSeq"/>
        </authorList>
    </citation>
    <scope>IDENTIFICATION</scope>
</reference>
<dbReference type="GeneID" id="114451253"/>
<dbReference type="AlphaFoldDB" id="A0A6P7KE16"/>
<keyword evidence="4" id="KW-1185">Reference proteome</keyword>
<dbReference type="RefSeq" id="XP_028285636.1">
    <property type="nucleotide sequence ID" value="XM_028429835.1"/>
</dbReference>
<evidence type="ECO:0000313" key="4">
    <source>
        <dbReference type="Proteomes" id="UP000515145"/>
    </source>
</evidence>
<keyword evidence="2" id="KW-0472">Membrane</keyword>
<evidence type="ECO:0000256" key="3">
    <source>
        <dbReference type="SAM" id="SignalP"/>
    </source>
</evidence>